<feature type="transmembrane region" description="Helical" evidence="1">
    <location>
        <begin position="43"/>
        <end position="62"/>
    </location>
</feature>
<comment type="caution">
    <text evidence="2">The sequence shown here is derived from an EMBL/GenBank/DDBJ whole genome shotgun (WGS) entry which is preliminary data.</text>
</comment>
<keyword evidence="1" id="KW-1133">Transmembrane helix</keyword>
<protein>
    <submittedName>
        <fullName evidence="2">Uncharacterized protein</fullName>
    </submittedName>
</protein>
<feature type="transmembrane region" description="Helical" evidence="1">
    <location>
        <begin position="18"/>
        <end position="37"/>
    </location>
</feature>
<sequence>MTCTKNYKANLTAIKKPIIVIVFFLVFGYLSLWLKSYSNLSEASFMVLITLSTILSILLPNMNQLKSFSIAKGELVLQEIKETETSVKALAEATLNVMKVADEKYFELGGDDYKDIDKRFKESISKLETLTSTKRVG</sequence>
<dbReference type="RefSeq" id="WP_341598512.1">
    <property type="nucleotide sequence ID" value="NZ_JBAKAZ010000053.1"/>
</dbReference>
<evidence type="ECO:0000313" key="3">
    <source>
        <dbReference type="Proteomes" id="UP001369082"/>
    </source>
</evidence>
<name>A0ABU9GST3_9GAMM</name>
<reference evidence="2 3" key="1">
    <citation type="submission" date="2024-02" db="EMBL/GenBank/DDBJ databases">
        <title>Bacteria isolated from the canopy kelp, Nereocystis luetkeana.</title>
        <authorList>
            <person name="Pfister C.A."/>
            <person name="Younker I.T."/>
            <person name="Light S.H."/>
        </authorList>
    </citation>
    <scope>NUCLEOTIDE SEQUENCE [LARGE SCALE GENOMIC DNA]</scope>
    <source>
        <strain evidence="2 3">TI.1.05</strain>
    </source>
</reference>
<organism evidence="2 3">
    <name type="scientific">Psychromonas aquatilis</name>
    <dbReference type="NCBI Taxonomy" id="2005072"/>
    <lineage>
        <taxon>Bacteria</taxon>
        <taxon>Pseudomonadati</taxon>
        <taxon>Pseudomonadota</taxon>
        <taxon>Gammaproteobacteria</taxon>
        <taxon>Alteromonadales</taxon>
        <taxon>Psychromonadaceae</taxon>
        <taxon>Psychromonas</taxon>
    </lineage>
</organism>
<dbReference type="Proteomes" id="UP001369082">
    <property type="component" value="Unassembled WGS sequence"/>
</dbReference>
<keyword evidence="3" id="KW-1185">Reference proteome</keyword>
<evidence type="ECO:0000313" key="2">
    <source>
        <dbReference type="EMBL" id="MEL0630384.1"/>
    </source>
</evidence>
<proteinExistence type="predicted"/>
<evidence type="ECO:0000256" key="1">
    <source>
        <dbReference type="SAM" id="Phobius"/>
    </source>
</evidence>
<gene>
    <name evidence="2" type="ORF">V6256_12275</name>
</gene>
<accession>A0ABU9GST3</accession>
<keyword evidence="1" id="KW-0472">Membrane</keyword>
<dbReference type="EMBL" id="JBAKAZ010000053">
    <property type="protein sequence ID" value="MEL0630384.1"/>
    <property type="molecule type" value="Genomic_DNA"/>
</dbReference>
<keyword evidence="1" id="KW-0812">Transmembrane</keyword>